<proteinExistence type="predicted"/>
<accession>A0ACB5U3K6</accession>
<sequence>MDRKAILEAKKAKLQELRRQRAEKESDGKYVSSSSSSSVSPSATYFKRDDQSVDNLVSEILADAENTKENEDRSNDTIPDSQEEGVDVRSSVIENNLDSKQLKKEVITYDKGVDTNDELIDHPDIELAEIKASFET</sequence>
<evidence type="ECO:0000313" key="1">
    <source>
        <dbReference type="EMBL" id="GMF01269.1"/>
    </source>
</evidence>
<reference evidence="1" key="1">
    <citation type="submission" date="2023-04" db="EMBL/GenBank/DDBJ databases">
        <title>Candida boidinii NBRC 1967.</title>
        <authorList>
            <person name="Ichikawa N."/>
            <person name="Sato H."/>
            <person name="Tonouchi N."/>
        </authorList>
    </citation>
    <scope>NUCLEOTIDE SEQUENCE</scope>
    <source>
        <strain evidence="1">NBRC 1967</strain>
    </source>
</reference>
<protein>
    <submittedName>
        <fullName evidence="1">Unnamed protein product</fullName>
    </submittedName>
</protein>
<name>A0ACB5U3K6_CANBO</name>
<dbReference type="Proteomes" id="UP001165101">
    <property type="component" value="Unassembled WGS sequence"/>
</dbReference>
<dbReference type="EMBL" id="BSXV01004814">
    <property type="protein sequence ID" value="GMF01269.1"/>
    <property type="molecule type" value="Genomic_DNA"/>
</dbReference>
<comment type="caution">
    <text evidence="1">The sequence shown here is derived from an EMBL/GenBank/DDBJ whole genome shotgun (WGS) entry which is preliminary data.</text>
</comment>
<gene>
    <name evidence="1" type="ORF">Cboi01_000579500</name>
</gene>
<evidence type="ECO:0000313" key="2">
    <source>
        <dbReference type="Proteomes" id="UP001165101"/>
    </source>
</evidence>
<organism evidence="1 2">
    <name type="scientific">Candida boidinii</name>
    <name type="common">Yeast</name>
    <dbReference type="NCBI Taxonomy" id="5477"/>
    <lineage>
        <taxon>Eukaryota</taxon>
        <taxon>Fungi</taxon>
        <taxon>Dikarya</taxon>
        <taxon>Ascomycota</taxon>
        <taxon>Saccharomycotina</taxon>
        <taxon>Pichiomycetes</taxon>
        <taxon>Pichiales</taxon>
        <taxon>Pichiaceae</taxon>
        <taxon>Ogataea</taxon>
        <taxon>Ogataea/Candida clade</taxon>
    </lineage>
</organism>
<keyword evidence="2" id="KW-1185">Reference proteome</keyword>